<proteinExistence type="predicted"/>
<keyword evidence="2" id="KW-1185">Reference proteome</keyword>
<gene>
    <name evidence="1" type="ORF">QFC19_003164</name>
</gene>
<evidence type="ECO:0000313" key="1">
    <source>
        <dbReference type="EMBL" id="KAJ9106664.1"/>
    </source>
</evidence>
<accession>A0ACC2W624</accession>
<dbReference type="EMBL" id="JASBWR010000029">
    <property type="protein sequence ID" value="KAJ9106664.1"/>
    <property type="molecule type" value="Genomic_DNA"/>
</dbReference>
<evidence type="ECO:0000313" key="2">
    <source>
        <dbReference type="Proteomes" id="UP001241377"/>
    </source>
</evidence>
<reference evidence="1" key="1">
    <citation type="submission" date="2023-04" db="EMBL/GenBank/DDBJ databases">
        <title>Draft Genome sequencing of Naganishia species isolated from polar environments using Oxford Nanopore Technology.</title>
        <authorList>
            <person name="Leo P."/>
            <person name="Venkateswaran K."/>
        </authorList>
    </citation>
    <scope>NUCLEOTIDE SEQUENCE</scope>
    <source>
        <strain evidence="1">MNA-CCFEE 5261</strain>
    </source>
</reference>
<organism evidence="1 2">
    <name type="scientific">Naganishia cerealis</name>
    <dbReference type="NCBI Taxonomy" id="610337"/>
    <lineage>
        <taxon>Eukaryota</taxon>
        <taxon>Fungi</taxon>
        <taxon>Dikarya</taxon>
        <taxon>Basidiomycota</taxon>
        <taxon>Agaricomycotina</taxon>
        <taxon>Tremellomycetes</taxon>
        <taxon>Filobasidiales</taxon>
        <taxon>Filobasidiaceae</taxon>
        <taxon>Naganishia</taxon>
    </lineage>
</organism>
<comment type="caution">
    <text evidence="1">The sequence shown here is derived from an EMBL/GenBank/DDBJ whole genome shotgun (WGS) entry which is preliminary data.</text>
</comment>
<protein>
    <submittedName>
        <fullName evidence="1">Uncharacterized protein</fullName>
    </submittedName>
</protein>
<name>A0ACC2W624_9TREE</name>
<dbReference type="Proteomes" id="UP001241377">
    <property type="component" value="Unassembled WGS sequence"/>
</dbReference>
<sequence length="281" mass="30707">MISQCCTRAQPKGFSAGFLLRAFSSTTKAAAGHSKWQNIRHDKAKNDAKKAREAYSLATRIQASVKTGGVDGNAQLATLMEKARKLNVTKKIIENAIKRGTGELSVDEGSADVTYEFVGPGGAAFIIEACTDNKNRTVGLVKHAMSKFSASMSPCQYLFERKGTVIFEPLSSTETIDDVLEVAIDVGAEDVEVFDDVDDEYGGESLFRVITDAQDVFAVSNLLSEKGYKLRDSKTQFLPVGDNVVDVPSDHEKLYGKAMDLLDEVSEITNIYTNVKVKREQ</sequence>